<keyword evidence="5" id="KW-0813">Transport</keyword>
<keyword evidence="9" id="KW-0201">Cytochrome c-type biogenesis</keyword>
<dbReference type="PANTHER" id="PTHR30070">
    <property type="entry name" value="HEME EXPORTER PROTEIN B"/>
    <property type="match status" value="1"/>
</dbReference>
<dbReference type="GO" id="GO:0017004">
    <property type="term" value="P:cytochrome complex assembly"/>
    <property type="evidence" value="ECO:0007669"/>
    <property type="project" value="UniProtKB-KW"/>
</dbReference>
<comment type="subcellular location">
    <subcellularLocation>
        <location evidence="2">Cell inner membrane</location>
        <topology evidence="2">Multi-pass membrane protein</topology>
    </subcellularLocation>
</comment>
<organism evidence="13">
    <name type="scientific">marine metagenome</name>
    <dbReference type="NCBI Taxonomy" id="408172"/>
    <lineage>
        <taxon>unclassified sequences</taxon>
        <taxon>metagenomes</taxon>
        <taxon>ecological metagenomes</taxon>
    </lineage>
</organism>
<dbReference type="InterPro" id="IPR026031">
    <property type="entry name" value="Cyt_c_CcmB_bac"/>
</dbReference>
<keyword evidence="11 12" id="KW-0472">Membrane</keyword>
<reference evidence="13" key="1">
    <citation type="submission" date="2018-05" db="EMBL/GenBank/DDBJ databases">
        <authorList>
            <person name="Lanie J.A."/>
            <person name="Ng W.-L."/>
            <person name="Kazmierczak K.M."/>
            <person name="Andrzejewski T.M."/>
            <person name="Davidsen T.M."/>
            <person name="Wayne K.J."/>
            <person name="Tettelin H."/>
            <person name="Glass J.I."/>
            <person name="Rusch D."/>
            <person name="Podicherti R."/>
            <person name="Tsui H.-C.T."/>
            <person name="Winkler M.E."/>
        </authorList>
    </citation>
    <scope>NUCLEOTIDE SEQUENCE</scope>
</reference>
<dbReference type="PANTHER" id="PTHR30070:SF1">
    <property type="entry name" value="CYTOCHROME C BIOGENESIS B-RELATED"/>
    <property type="match status" value="1"/>
</dbReference>
<keyword evidence="7" id="KW-0997">Cell inner membrane</keyword>
<accession>A0A383A5L1</accession>
<feature type="transmembrane region" description="Helical" evidence="12">
    <location>
        <begin position="25"/>
        <end position="46"/>
    </location>
</feature>
<evidence type="ECO:0000256" key="5">
    <source>
        <dbReference type="ARBA" id="ARBA00022448"/>
    </source>
</evidence>
<evidence type="ECO:0000256" key="11">
    <source>
        <dbReference type="ARBA" id="ARBA00023136"/>
    </source>
</evidence>
<comment type="function">
    <text evidence="1">Required for the export of heme to the periplasm for the biogenesis of c-type cytochromes.</text>
</comment>
<dbReference type="GO" id="GO:0015232">
    <property type="term" value="F:heme transmembrane transporter activity"/>
    <property type="evidence" value="ECO:0007669"/>
    <property type="project" value="InterPro"/>
</dbReference>
<dbReference type="EMBL" id="UINC01189280">
    <property type="protein sequence ID" value="SVE02900.1"/>
    <property type="molecule type" value="Genomic_DNA"/>
</dbReference>
<evidence type="ECO:0000256" key="3">
    <source>
        <dbReference type="ARBA" id="ARBA00010544"/>
    </source>
</evidence>
<evidence type="ECO:0000256" key="12">
    <source>
        <dbReference type="SAM" id="Phobius"/>
    </source>
</evidence>
<sequence>MKGSLAIIWAIGRKDLLLEIRNKDVVVAVAGFALLVLVIFTFAIDLNQGNAKLVGPGVLWAGIAFAGVTGLNRAFALEVEASTIEALMLAPISRDLIYLGKALGNFLFIAAAQTIVIPLFAVLFNLIVFRWEMLAIALLTTLGFSAVGTLFAAMSVRVRAREVMLPLLFLPVVT</sequence>
<dbReference type="GO" id="GO:1903607">
    <property type="term" value="P:cytochrome c biosynthetic process"/>
    <property type="evidence" value="ECO:0007669"/>
    <property type="project" value="TreeGrafter"/>
</dbReference>
<name>A0A383A5L1_9ZZZZ</name>
<dbReference type="InterPro" id="IPR003544">
    <property type="entry name" value="Cyt_c_biogenesis_CcmB"/>
</dbReference>
<evidence type="ECO:0000256" key="2">
    <source>
        <dbReference type="ARBA" id="ARBA00004429"/>
    </source>
</evidence>
<dbReference type="PRINTS" id="PR01414">
    <property type="entry name" value="CCMBBIOGNSIS"/>
</dbReference>
<protein>
    <recommendedName>
        <fullName evidence="4">Heme exporter protein B</fullName>
    </recommendedName>
</protein>
<feature type="transmembrane region" description="Helical" evidence="12">
    <location>
        <begin position="133"/>
        <end position="154"/>
    </location>
</feature>
<evidence type="ECO:0000256" key="1">
    <source>
        <dbReference type="ARBA" id="ARBA00002442"/>
    </source>
</evidence>
<dbReference type="Pfam" id="PF03379">
    <property type="entry name" value="CcmB"/>
    <property type="match status" value="1"/>
</dbReference>
<evidence type="ECO:0000313" key="13">
    <source>
        <dbReference type="EMBL" id="SVE02900.1"/>
    </source>
</evidence>
<keyword evidence="10 12" id="KW-1133">Transmembrane helix</keyword>
<evidence type="ECO:0000256" key="8">
    <source>
        <dbReference type="ARBA" id="ARBA00022692"/>
    </source>
</evidence>
<feature type="transmembrane region" description="Helical" evidence="12">
    <location>
        <begin position="96"/>
        <end position="127"/>
    </location>
</feature>
<feature type="non-terminal residue" evidence="13">
    <location>
        <position position="174"/>
    </location>
</feature>
<proteinExistence type="inferred from homology"/>
<evidence type="ECO:0000256" key="9">
    <source>
        <dbReference type="ARBA" id="ARBA00022748"/>
    </source>
</evidence>
<dbReference type="PIRSF" id="PIRSF002764">
    <property type="entry name" value="CcmB"/>
    <property type="match status" value="1"/>
</dbReference>
<dbReference type="GO" id="GO:0005886">
    <property type="term" value="C:plasma membrane"/>
    <property type="evidence" value="ECO:0007669"/>
    <property type="project" value="UniProtKB-SubCell"/>
</dbReference>
<gene>
    <name evidence="13" type="ORF">METZ01_LOCUS455754</name>
</gene>
<keyword evidence="6" id="KW-1003">Cell membrane</keyword>
<evidence type="ECO:0000256" key="10">
    <source>
        <dbReference type="ARBA" id="ARBA00022989"/>
    </source>
</evidence>
<dbReference type="AlphaFoldDB" id="A0A383A5L1"/>
<evidence type="ECO:0000256" key="7">
    <source>
        <dbReference type="ARBA" id="ARBA00022519"/>
    </source>
</evidence>
<evidence type="ECO:0000256" key="6">
    <source>
        <dbReference type="ARBA" id="ARBA00022475"/>
    </source>
</evidence>
<evidence type="ECO:0000256" key="4">
    <source>
        <dbReference type="ARBA" id="ARBA00016452"/>
    </source>
</evidence>
<keyword evidence="8 12" id="KW-0812">Transmembrane</keyword>
<feature type="transmembrane region" description="Helical" evidence="12">
    <location>
        <begin position="58"/>
        <end position="75"/>
    </location>
</feature>
<comment type="similarity">
    <text evidence="3">Belongs to the CcmB/CycW/HelB family.</text>
</comment>